<sequence length="206" mass="22777">MSAISTFITIVLVLFLLFLVIGGVGLYFAVKLGKAATKKARAATTRIATHVNAMGTGEAAEAERLRVELRREVTLTRQALDHAARQGWSLGDLPVLVREVGEHADVLDGQLALYAQQRRASGFIDHVTLERLRAHHIKLATTCAKIRADLLDDHIGHSGSGIDDLRGRADLELEARRNVVRDPLDEIDDLYRRTLDHPARPPEERA</sequence>
<proteinExistence type="predicted"/>
<keyword evidence="1" id="KW-1133">Transmembrane helix</keyword>
<dbReference type="OrthoDB" id="3533653at2"/>
<keyword evidence="3" id="KW-1185">Reference proteome</keyword>
<accession>A0A366M408</accession>
<evidence type="ECO:0008006" key="4">
    <source>
        <dbReference type="Google" id="ProtNLM"/>
    </source>
</evidence>
<evidence type="ECO:0000256" key="1">
    <source>
        <dbReference type="SAM" id="Phobius"/>
    </source>
</evidence>
<comment type="caution">
    <text evidence="2">The sequence shown here is derived from an EMBL/GenBank/DDBJ whole genome shotgun (WGS) entry which is preliminary data.</text>
</comment>
<feature type="transmembrane region" description="Helical" evidence="1">
    <location>
        <begin position="6"/>
        <end position="30"/>
    </location>
</feature>
<dbReference type="EMBL" id="QMEY01000003">
    <property type="protein sequence ID" value="RBQ20553.1"/>
    <property type="molecule type" value="Genomic_DNA"/>
</dbReference>
<dbReference type="RefSeq" id="WP_113980749.1">
    <property type="nucleotide sequence ID" value="NZ_QMEY01000003.1"/>
</dbReference>
<reference evidence="2 3" key="1">
    <citation type="submission" date="2018-06" db="EMBL/GenBank/DDBJ databases">
        <title>Sphaerisporangium craniellae sp. nov., isolated from a marine sponge in the South China Sea.</title>
        <authorList>
            <person name="Li L."/>
        </authorList>
    </citation>
    <scope>NUCLEOTIDE SEQUENCE [LARGE SCALE GENOMIC DNA]</scope>
    <source>
        <strain evidence="2 3">LHW63015</strain>
    </source>
</reference>
<dbReference type="AlphaFoldDB" id="A0A366M408"/>
<dbReference type="Proteomes" id="UP000253303">
    <property type="component" value="Unassembled WGS sequence"/>
</dbReference>
<protein>
    <recommendedName>
        <fullName evidence="4">Secreted protein</fullName>
    </recommendedName>
</protein>
<evidence type="ECO:0000313" key="2">
    <source>
        <dbReference type="EMBL" id="RBQ20553.1"/>
    </source>
</evidence>
<keyword evidence="1" id="KW-0472">Membrane</keyword>
<evidence type="ECO:0000313" key="3">
    <source>
        <dbReference type="Proteomes" id="UP000253303"/>
    </source>
</evidence>
<name>A0A366M408_9ACTN</name>
<organism evidence="2 3">
    <name type="scientific">Spongiactinospora rosea</name>
    <dbReference type="NCBI Taxonomy" id="2248750"/>
    <lineage>
        <taxon>Bacteria</taxon>
        <taxon>Bacillati</taxon>
        <taxon>Actinomycetota</taxon>
        <taxon>Actinomycetes</taxon>
        <taxon>Streptosporangiales</taxon>
        <taxon>Streptosporangiaceae</taxon>
        <taxon>Spongiactinospora</taxon>
    </lineage>
</organism>
<keyword evidence="1" id="KW-0812">Transmembrane</keyword>
<gene>
    <name evidence="2" type="ORF">DP939_11540</name>
</gene>